<evidence type="ECO:0000313" key="1">
    <source>
        <dbReference type="EMBL" id="MEQ2231111.1"/>
    </source>
</evidence>
<accession>A0ABV0TGH5</accession>
<dbReference type="EMBL" id="JAHRIQ010030343">
    <property type="protein sequence ID" value="MEQ2231111.1"/>
    <property type="molecule type" value="Genomic_DNA"/>
</dbReference>
<comment type="caution">
    <text evidence="1">The sequence shown here is derived from an EMBL/GenBank/DDBJ whole genome shotgun (WGS) entry which is preliminary data.</text>
</comment>
<reference evidence="1 2" key="1">
    <citation type="submission" date="2021-06" db="EMBL/GenBank/DDBJ databases">
        <authorList>
            <person name="Palmer J.M."/>
        </authorList>
    </citation>
    <scope>NUCLEOTIDE SEQUENCE [LARGE SCALE GENOMIC DNA]</scope>
    <source>
        <strain evidence="2">if_2019</strain>
        <tissue evidence="1">Muscle</tissue>
    </source>
</reference>
<name>A0ABV0TGH5_9TELE</name>
<proteinExistence type="predicted"/>
<organism evidence="1 2">
    <name type="scientific">Ilyodon furcidens</name>
    <name type="common">goldbreast splitfin</name>
    <dbReference type="NCBI Taxonomy" id="33524"/>
    <lineage>
        <taxon>Eukaryota</taxon>
        <taxon>Metazoa</taxon>
        <taxon>Chordata</taxon>
        <taxon>Craniata</taxon>
        <taxon>Vertebrata</taxon>
        <taxon>Euteleostomi</taxon>
        <taxon>Actinopterygii</taxon>
        <taxon>Neopterygii</taxon>
        <taxon>Teleostei</taxon>
        <taxon>Neoteleostei</taxon>
        <taxon>Acanthomorphata</taxon>
        <taxon>Ovalentaria</taxon>
        <taxon>Atherinomorphae</taxon>
        <taxon>Cyprinodontiformes</taxon>
        <taxon>Goodeidae</taxon>
        <taxon>Ilyodon</taxon>
    </lineage>
</organism>
<dbReference type="Proteomes" id="UP001482620">
    <property type="component" value="Unassembled WGS sequence"/>
</dbReference>
<gene>
    <name evidence="1" type="ORF">ILYODFUR_036105</name>
</gene>
<sequence length="51" mass="5906">MLLHAVLGRISRQIKQLRRGLKETPIWSLVTRRPDALPLLFPKEEVSLCPE</sequence>
<feature type="non-terminal residue" evidence="1">
    <location>
        <position position="51"/>
    </location>
</feature>
<keyword evidence="2" id="KW-1185">Reference proteome</keyword>
<protein>
    <submittedName>
        <fullName evidence="1">Uncharacterized protein</fullName>
    </submittedName>
</protein>
<evidence type="ECO:0000313" key="2">
    <source>
        <dbReference type="Proteomes" id="UP001482620"/>
    </source>
</evidence>